<protein>
    <submittedName>
        <fullName evidence="3">Uncharacterized protein</fullName>
    </submittedName>
</protein>
<sequence>MVSVINRRHDSRSPEKARKLTHSRPKGDRLIVRLKLRPSILAQFPTKPAKALDKKPVTKALIKEHNTHQLHFLDQLISEQYAELDRLSQERAFTLQNINNYERVCSMHLDTLHRNLADACDLGVTSCEFNDDDGDATRLLKDDIQQMREGVQNWSRILMEAKQEAASKKQQISMIATNVKNLEEERRQLSQWT</sequence>
<feature type="region of interest" description="Disordered" evidence="2">
    <location>
        <begin position="1"/>
        <end position="25"/>
    </location>
</feature>
<dbReference type="OrthoDB" id="5038030at2759"/>
<accession>A0A395SAS8</accession>
<feature type="coiled-coil region" evidence="1">
    <location>
        <begin position="144"/>
        <end position="185"/>
    </location>
</feature>
<dbReference type="Proteomes" id="UP000266234">
    <property type="component" value="Unassembled WGS sequence"/>
</dbReference>
<evidence type="ECO:0000256" key="1">
    <source>
        <dbReference type="SAM" id="Coils"/>
    </source>
</evidence>
<gene>
    <name evidence="3" type="ORF">FLONG3_7828</name>
</gene>
<comment type="caution">
    <text evidence="3">The sequence shown here is derived from an EMBL/GenBank/DDBJ whole genome shotgun (WGS) entry which is preliminary data.</text>
</comment>
<dbReference type="EMBL" id="PXOG01000185">
    <property type="protein sequence ID" value="RGP69192.1"/>
    <property type="molecule type" value="Genomic_DNA"/>
</dbReference>
<keyword evidence="4" id="KW-1185">Reference proteome</keyword>
<evidence type="ECO:0000256" key="2">
    <source>
        <dbReference type="SAM" id="MobiDB-lite"/>
    </source>
</evidence>
<feature type="compositionally biased region" description="Basic and acidic residues" evidence="2">
    <location>
        <begin position="7"/>
        <end position="18"/>
    </location>
</feature>
<dbReference type="AlphaFoldDB" id="A0A395SAS8"/>
<reference evidence="3 4" key="1">
    <citation type="journal article" date="2018" name="PLoS Pathog.">
        <title>Evolution of structural diversity of trichothecenes, a family of toxins produced by plant pathogenic and entomopathogenic fungi.</title>
        <authorList>
            <person name="Proctor R.H."/>
            <person name="McCormick S.P."/>
            <person name="Kim H.S."/>
            <person name="Cardoza R.E."/>
            <person name="Stanley A.M."/>
            <person name="Lindo L."/>
            <person name="Kelly A."/>
            <person name="Brown D.W."/>
            <person name="Lee T."/>
            <person name="Vaughan M.M."/>
            <person name="Alexander N.J."/>
            <person name="Busman M."/>
            <person name="Gutierrez S."/>
        </authorList>
    </citation>
    <scope>NUCLEOTIDE SEQUENCE [LARGE SCALE GENOMIC DNA]</scope>
    <source>
        <strain evidence="3 4">NRRL 20695</strain>
    </source>
</reference>
<organism evidence="3 4">
    <name type="scientific">Fusarium longipes</name>
    <dbReference type="NCBI Taxonomy" id="694270"/>
    <lineage>
        <taxon>Eukaryota</taxon>
        <taxon>Fungi</taxon>
        <taxon>Dikarya</taxon>
        <taxon>Ascomycota</taxon>
        <taxon>Pezizomycotina</taxon>
        <taxon>Sordariomycetes</taxon>
        <taxon>Hypocreomycetidae</taxon>
        <taxon>Hypocreales</taxon>
        <taxon>Nectriaceae</taxon>
        <taxon>Fusarium</taxon>
    </lineage>
</organism>
<name>A0A395SAS8_9HYPO</name>
<evidence type="ECO:0000313" key="4">
    <source>
        <dbReference type="Proteomes" id="UP000266234"/>
    </source>
</evidence>
<proteinExistence type="predicted"/>
<keyword evidence="1" id="KW-0175">Coiled coil</keyword>
<evidence type="ECO:0000313" key="3">
    <source>
        <dbReference type="EMBL" id="RGP69192.1"/>
    </source>
</evidence>